<accession>A0A1I4VWY3</accession>
<dbReference type="AlphaFoldDB" id="A0A1I4VWY3"/>
<reference evidence="2" key="1">
    <citation type="submission" date="2016-10" db="EMBL/GenBank/DDBJ databases">
        <authorList>
            <person name="Varghese N."/>
            <person name="Submissions S."/>
        </authorList>
    </citation>
    <scope>NUCLEOTIDE SEQUENCE [LARGE SCALE GENOMIC DNA]</scope>
    <source>
        <strain evidence="2">XJ109</strain>
    </source>
</reference>
<keyword evidence="2" id="KW-1185">Reference proteome</keyword>
<protein>
    <submittedName>
        <fullName evidence="1">Uncharacterized protein</fullName>
    </submittedName>
</protein>
<dbReference type="EMBL" id="FOUZ01000006">
    <property type="protein sequence ID" value="SFN05722.1"/>
    <property type="molecule type" value="Genomic_DNA"/>
</dbReference>
<name>A0A1I4VWY3_9FLAO</name>
<proteinExistence type="predicted"/>
<organism evidence="1 2">
    <name type="scientific">Algoriella xinjiangensis</name>
    <dbReference type="NCBI Taxonomy" id="684065"/>
    <lineage>
        <taxon>Bacteria</taxon>
        <taxon>Pseudomonadati</taxon>
        <taxon>Bacteroidota</taxon>
        <taxon>Flavobacteriia</taxon>
        <taxon>Flavobacteriales</taxon>
        <taxon>Weeksellaceae</taxon>
        <taxon>Algoriella</taxon>
    </lineage>
</organism>
<evidence type="ECO:0000313" key="2">
    <source>
        <dbReference type="Proteomes" id="UP000199149"/>
    </source>
</evidence>
<gene>
    <name evidence="1" type="ORF">SAMN05421738_10626</name>
</gene>
<dbReference type="Proteomes" id="UP000199149">
    <property type="component" value="Unassembled WGS sequence"/>
</dbReference>
<evidence type="ECO:0000313" key="1">
    <source>
        <dbReference type="EMBL" id="SFN05722.1"/>
    </source>
</evidence>
<sequence length="85" mass="10186">MGFEIYTDNENIQRIKYQESERKINNQIINIEGLEDWIYPNEWFEKRYSDVFSAAVLCKINVAKEPIIRFQLTEKGLEEVDKLNL</sequence>